<comment type="caution">
    <text evidence="1">The sequence shown here is derived from an EMBL/GenBank/DDBJ whole genome shotgun (WGS) entry which is preliminary data.</text>
</comment>
<accession>A0ABU5VVW7</accession>
<name>A0ABU5VVW7_9BACT</name>
<dbReference type="Proteomes" id="UP001302274">
    <property type="component" value="Unassembled WGS sequence"/>
</dbReference>
<dbReference type="EMBL" id="JAYGJQ010000002">
    <property type="protein sequence ID" value="MEA9357206.1"/>
    <property type="molecule type" value="Genomic_DNA"/>
</dbReference>
<protein>
    <submittedName>
        <fullName evidence="1">Retron St85 family effector protein</fullName>
    </submittedName>
</protein>
<dbReference type="InterPro" id="IPR049725">
    <property type="entry name" value="STM3845-like"/>
</dbReference>
<sequence length="304" mass="35344">MLDRLRAPKSALFKSVIELKTCIAADGVLTPQLEPLIFFVCGASRFCSISKKNVPSFRREDLINFLETNFKNTHPFLAEKVFEKLQEKQKRKNIYDLEKELFELSDFVIIVLESNSSFCELGAFSHRIELRKKLIVINDKKFIDSKSFINTGPLDLIMDEDRDEERVLWYKMSNTDYAADSIGDTYEDLEKLVNGIKGKNRQKIILNHASMSKRQMLFLCDLITLCGPIRNKEIIEILKIVFGNHDFINFTTMLALLETVGLISYDEKELYYSKVENLFFEYRGLKIASFKSAFRLNALRELRL</sequence>
<dbReference type="NCBIfam" id="NF038232">
    <property type="entry name" value="STM3845_fam"/>
    <property type="match status" value="1"/>
</dbReference>
<evidence type="ECO:0000313" key="2">
    <source>
        <dbReference type="Proteomes" id="UP001302274"/>
    </source>
</evidence>
<keyword evidence="2" id="KW-1185">Reference proteome</keyword>
<reference evidence="1 2" key="1">
    <citation type="submission" date="2023-11" db="EMBL/GenBank/DDBJ databases">
        <title>A Novel Polar Bacteriovorax (B. antarcticus) Isolated from the Biocrust in Antarctica.</title>
        <authorList>
            <person name="Mun W."/>
            <person name="Choi S.Y."/>
            <person name="Mitchell R.J."/>
        </authorList>
    </citation>
    <scope>NUCLEOTIDE SEQUENCE [LARGE SCALE GENOMIC DNA]</scope>
    <source>
        <strain evidence="1 2">PP10</strain>
    </source>
</reference>
<organism evidence="1 2">
    <name type="scientific">Bacteriovorax antarcticus</name>
    <dbReference type="NCBI Taxonomy" id="3088717"/>
    <lineage>
        <taxon>Bacteria</taxon>
        <taxon>Pseudomonadati</taxon>
        <taxon>Bdellovibrionota</taxon>
        <taxon>Bacteriovoracia</taxon>
        <taxon>Bacteriovoracales</taxon>
        <taxon>Bacteriovoracaceae</taxon>
        <taxon>Bacteriovorax</taxon>
    </lineage>
</organism>
<evidence type="ECO:0000313" key="1">
    <source>
        <dbReference type="EMBL" id="MEA9357206.1"/>
    </source>
</evidence>
<proteinExistence type="predicted"/>
<gene>
    <name evidence="1" type="ORF">SHI21_13360</name>
</gene>
<dbReference type="RefSeq" id="WP_323577111.1">
    <property type="nucleotide sequence ID" value="NZ_JAYGJQ010000002.1"/>
</dbReference>